<sequence>MTVVSLDLMELIIKDQYLSRSDMWRFTKSLRNTCMYVGKKVDFIGMRAQVNELWAKGDKMTCGYVSEDTRIVYRSSTAVVHIFLQMSSEMWEFDAFGDLYFEKAVSGFLTDLFVKWKEQNCLHDVTIVMFSRTFYDAHSLEDFPESMRECIQQDYKGRFYEDFYRVVVQNECYKEWTGVLVDLKQFFIDYPKTTIQYHQDQGAKVPKAWNSTAAMGNFLEVLNMSLNVYEKYYIDRNFDRLGKVAIVVTPGAGVFEVDRELTTMTKQRTIDTGMGSDLVCMGEQPLHAVPLFRFHSSTPNDFLDVGDDYHIPHWINHSFYTSRSQIQTTSSLSFVPRIKLAKMKPNVKDKEDIENIVDGMSEEDDRLPFVDYDEYDAQVFKLPNSRTRTPKSRNTRSAASLYSSARKTPQSLNEAMAIKRPRNRTISDDVSGLLSDDQSVGKRSPAIGIPGKVKSADLLSTSLGTIPIPLAEISTSQHSVGSEDSDDFMERPVVGSAGFPAGHHLPAQFRHPPRRALINPFAPSRMRFKMTSNRRRWVHAFPLDQQGAAILPHHQYSQRHRRDQWKRTGPSPTREVILAANRAVEARKYRHSEGHDHEMDIKRSKSPTVSSEGSMESEMTTPVHRSVSKDSNLRGLKTVDSTASLTSEDAGSIVSVINVHETPSYSSTSKLSSLRTPSISKEIGKKLAGSKSWQWGPVTGEQEWSPTITTGVDWRSMSLPAVLPMSTDFFPDKRSLHNDYVISEYKLLPDVINSDISYECRSNKRPMTTMEVFKELIYQRFGQGFQVIVGPKNSSPNNQSDLSTSPMYKGTASLIRARSRTIQSEEYRLSIGRIYHKVNLTGPEITVVRYRPRHPYTLRTVHYKYRFKCPDSVNYDVSWVTFKNQQLENYNWNYLDNYICTKGEGDYGLMESLKYWKSRFLLLPCHNPATKKIIDGAERCDVYEEKSLEEQQQMTEGFVKILEMLNKIRRPGQGRKPGLTPVSADSTVIAPADATAKTDSTPAKDNVNQIQEEKLSMSSPLSAVLKKMQDPSNGLKFLPVQEGLPSQSFVSFEATEWVQENVEGAAGFPTAVALLQTMVDEKMICHGCRNTRHRYIHGFYLYFVVTEKERVDSDPLSYAQQDALTFQNDWIEVTVHNNMQKPHYQVPPFLMPLLPQRAGTTDILSVTPEDAKSAHGWGGRRLTDEFGQTTYKHIKIDTDPASKCGRPEWCTMRYHANYNPLCAYELTLNWLVCTGPVLGELVSGWVRKVSTCSYHLLAVPVDPFALPYTDNSDPLRGPIYVPLNVQCLTDDEISPVFSEYDSDSRSERLRLLQEFILKRFGFMLDSCLVQTPRPLNYQSDDTKPQWVHCTGGMFVMIPDSAASAIPENSTCLTDRRMPNPTAMHKLFTKSNAHKDYIERQRNRADSVNISFSSDISAGTEDIKVGFLWCWNSMLSKRWRSPNTGDESFQDKVLADFRAFCSNQDNRLREFWEQCHEQLQSATPNGNM</sequence>
<name>A0A1S3HEX7_LINAN</name>
<dbReference type="GO" id="GO:0010508">
    <property type="term" value="P:positive regulation of autophagy"/>
    <property type="evidence" value="ECO:0007669"/>
    <property type="project" value="TreeGrafter"/>
</dbReference>
<dbReference type="GeneID" id="106153972"/>
<reference evidence="5" key="1">
    <citation type="submission" date="2025-08" db="UniProtKB">
        <authorList>
            <consortium name="RefSeq"/>
        </authorList>
    </citation>
    <scope>IDENTIFICATION</scope>
    <source>
        <tissue evidence="5">Gonads</tissue>
    </source>
</reference>
<evidence type="ECO:0000313" key="5">
    <source>
        <dbReference type="RefSeq" id="XP_013383589.1"/>
    </source>
</evidence>
<feature type="domain" description="DEPDC5 C-terminal" evidence="3">
    <location>
        <begin position="1118"/>
        <end position="1465"/>
    </location>
</feature>
<dbReference type="GO" id="GO:0034198">
    <property type="term" value="P:cellular response to amino acid starvation"/>
    <property type="evidence" value="ECO:0007669"/>
    <property type="project" value="TreeGrafter"/>
</dbReference>
<dbReference type="GO" id="GO:1904262">
    <property type="term" value="P:negative regulation of TORC1 signaling"/>
    <property type="evidence" value="ECO:0007669"/>
    <property type="project" value="TreeGrafter"/>
</dbReference>
<evidence type="ECO:0000259" key="2">
    <source>
        <dbReference type="Pfam" id="PF12257"/>
    </source>
</evidence>
<dbReference type="InterPro" id="IPR036388">
    <property type="entry name" value="WH-like_DNA-bd_sf"/>
</dbReference>
<dbReference type="GO" id="GO:1990130">
    <property type="term" value="C:GATOR1 complex"/>
    <property type="evidence" value="ECO:0007669"/>
    <property type="project" value="TreeGrafter"/>
</dbReference>
<keyword evidence="4" id="KW-1185">Reference proteome</keyword>
<dbReference type="GO" id="GO:0005096">
    <property type="term" value="F:GTPase activator activity"/>
    <property type="evidence" value="ECO:0007669"/>
    <property type="project" value="InterPro"/>
</dbReference>
<dbReference type="InterPro" id="IPR027244">
    <property type="entry name" value="IML1"/>
</dbReference>
<dbReference type="SUPFAM" id="SSF46785">
    <property type="entry name" value="Winged helix' DNA-binding domain"/>
    <property type="match status" value="1"/>
</dbReference>
<dbReference type="GO" id="GO:0005765">
    <property type="term" value="C:lysosomal membrane"/>
    <property type="evidence" value="ECO:0007669"/>
    <property type="project" value="TreeGrafter"/>
</dbReference>
<feature type="domain" description="Vacuolar membrane-associated protein Iml1 N-terminal" evidence="2">
    <location>
        <begin position="9"/>
        <end position="294"/>
    </location>
</feature>
<dbReference type="PANTHER" id="PTHR13179">
    <property type="entry name" value="DEP DOMAIN CONTAINING PROTEIN 5"/>
    <property type="match status" value="1"/>
</dbReference>
<dbReference type="OrthoDB" id="39497at2759"/>
<proteinExistence type="predicted"/>
<dbReference type="InterPro" id="IPR045838">
    <property type="entry name" value="DEPDC5_CTD"/>
</dbReference>
<dbReference type="InterPro" id="IPR036390">
    <property type="entry name" value="WH_DNA-bd_sf"/>
</dbReference>
<dbReference type="STRING" id="7574.A0A1S3HEX7"/>
<evidence type="ECO:0000259" key="3">
    <source>
        <dbReference type="Pfam" id="PF19418"/>
    </source>
</evidence>
<dbReference type="Proteomes" id="UP000085678">
    <property type="component" value="Unplaced"/>
</dbReference>
<dbReference type="InParanoid" id="A0A1S3HEX7"/>
<feature type="compositionally biased region" description="Basic and acidic residues" evidence="1">
    <location>
        <begin position="589"/>
        <end position="603"/>
    </location>
</feature>
<dbReference type="PANTHER" id="PTHR13179:SF8">
    <property type="entry name" value="GATOR COMPLEX PROTEIN DEPDC5"/>
    <property type="match status" value="1"/>
</dbReference>
<gene>
    <name evidence="5" type="primary">LOC106153972</name>
</gene>
<protein>
    <submittedName>
        <fullName evidence="5">GATOR complex protein DEPDC5</fullName>
    </submittedName>
</protein>
<evidence type="ECO:0000313" key="4">
    <source>
        <dbReference type="Proteomes" id="UP000085678"/>
    </source>
</evidence>
<feature type="compositionally biased region" description="Low complexity" evidence="1">
    <location>
        <begin position="610"/>
        <end position="619"/>
    </location>
</feature>
<evidence type="ECO:0000256" key="1">
    <source>
        <dbReference type="SAM" id="MobiDB-lite"/>
    </source>
</evidence>
<dbReference type="RefSeq" id="XP_013383589.1">
    <property type="nucleotide sequence ID" value="XM_013528135.1"/>
</dbReference>
<feature type="compositionally biased region" description="Polar residues" evidence="1">
    <location>
        <begin position="395"/>
        <end position="406"/>
    </location>
</feature>
<dbReference type="FunCoup" id="A0A1S3HEX7">
    <property type="interactions" value="1061"/>
</dbReference>
<dbReference type="InterPro" id="IPR048255">
    <property type="entry name" value="IML1_N"/>
</dbReference>
<dbReference type="Pfam" id="PF19418">
    <property type="entry name" value="DEPDC5_CTD"/>
    <property type="match status" value="1"/>
</dbReference>
<dbReference type="KEGG" id="lak:106153972"/>
<dbReference type="Pfam" id="PF12257">
    <property type="entry name" value="IML1"/>
    <property type="match status" value="1"/>
</dbReference>
<dbReference type="Gene3D" id="1.10.10.10">
    <property type="entry name" value="Winged helix-like DNA-binding domain superfamily/Winged helix DNA-binding domain"/>
    <property type="match status" value="1"/>
</dbReference>
<accession>A0A1S3HEX7</accession>
<feature type="region of interest" description="Disordered" evidence="1">
    <location>
        <begin position="589"/>
        <end position="630"/>
    </location>
</feature>
<organism evidence="4 5">
    <name type="scientific">Lingula anatina</name>
    <name type="common">Brachiopod</name>
    <name type="synonym">Lingula unguis</name>
    <dbReference type="NCBI Taxonomy" id="7574"/>
    <lineage>
        <taxon>Eukaryota</taxon>
        <taxon>Metazoa</taxon>
        <taxon>Spiralia</taxon>
        <taxon>Lophotrochozoa</taxon>
        <taxon>Brachiopoda</taxon>
        <taxon>Linguliformea</taxon>
        <taxon>Lingulata</taxon>
        <taxon>Lingulida</taxon>
        <taxon>Linguloidea</taxon>
        <taxon>Lingulidae</taxon>
        <taxon>Lingula</taxon>
    </lineage>
</organism>
<feature type="region of interest" description="Disordered" evidence="1">
    <location>
        <begin position="385"/>
        <end position="406"/>
    </location>
</feature>